<dbReference type="InterPro" id="IPR043502">
    <property type="entry name" value="DNA/RNA_pol_sf"/>
</dbReference>
<dbReference type="SUPFAM" id="SSF56672">
    <property type="entry name" value="DNA/RNA polymerases"/>
    <property type="match status" value="1"/>
</dbReference>
<sequence length="299" mass="34168">MACYLINRSPKAALDGKVVEEVWTGNPLDYYGLRVFGCPTYVHIPNEERLKLDAKSRQCIFLGSGDPTTFQEAKHNQEKSRWMGTIVEEIHSLHKNQTWELVELLERKSALGFEQMDVKTTFLHGDLEELVYMVQPEGFIQPGQEHLSLDDDSFIFLLLYVDDMLIAAKSTIKVNKLKSLLSKEFDMKDLGAAKKILGMEIHKDRASKRLWVSQRSYVKRVLERFNMDNAKPISTPLENHFRLSTNQCPKTDDEVKDMSKVPYASVVGCLMYAMVCIRLNLAHAVSVVSKFLSNPGRLH</sequence>
<dbReference type="Proteomes" id="UP000288805">
    <property type="component" value="Unassembled WGS sequence"/>
</dbReference>
<dbReference type="AlphaFoldDB" id="A0A438KEG5"/>
<accession>A0A438KEG5</accession>
<evidence type="ECO:0000259" key="2">
    <source>
        <dbReference type="Pfam" id="PF25597"/>
    </source>
</evidence>
<name>A0A438KEG5_VITVI</name>
<comment type="caution">
    <text evidence="3">The sequence shown here is derived from an EMBL/GenBank/DDBJ whole genome shotgun (WGS) entry which is preliminary data.</text>
</comment>
<feature type="domain" description="Reverse transcriptase Ty1/copia-type" evidence="1">
    <location>
        <begin position="155"/>
        <end position="238"/>
    </location>
</feature>
<dbReference type="InterPro" id="IPR057670">
    <property type="entry name" value="SH3_retrovirus"/>
</dbReference>
<dbReference type="EMBL" id="QGNW01000008">
    <property type="protein sequence ID" value="RVX19582.1"/>
    <property type="molecule type" value="Genomic_DNA"/>
</dbReference>
<evidence type="ECO:0000313" key="4">
    <source>
        <dbReference type="Proteomes" id="UP000288805"/>
    </source>
</evidence>
<proteinExistence type="predicted"/>
<gene>
    <name evidence="3" type="primary">POLX_4014</name>
    <name evidence="3" type="ORF">CK203_004934</name>
</gene>
<evidence type="ECO:0000313" key="3">
    <source>
        <dbReference type="EMBL" id="RVX19582.1"/>
    </source>
</evidence>
<organism evidence="3 4">
    <name type="scientific">Vitis vinifera</name>
    <name type="common">Grape</name>
    <dbReference type="NCBI Taxonomy" id="29760"/>
    <lineage>
        <taxon>Eukaryota</taxon>
        <taxon>Viridiplantae</taxon>
        <taxon>Streptophyta</taxon>
        <taxon>Embryophyta</taxon>
        <taxon>Tracheophyta</taxon>
        <taxon>Spermatophyta</taxon>
        <taxon>Magnoliopsida</taxon>
        <taxon>eudicotyledons</taxon>
        <taxon>Gunneridae</taxon>
        <taxon>Pentapetalae</taxon>
        <taxon>rosids</taxon>
        <taxon>Vitales</taxon>
        <taxon>Vitaceae</taxon>
        <taxon>Viteae</taxon>
        <taxon>Vitis</taxon>
    </lineage>
</organism>
<feature type="domain" description="Retroviral polymerase SH3-like" evidence="2">
    <location>
        <begin position="38"/>
        <end position="64"/>
    </location>
</feature>
<evidence type="ECO:0000259" key="1">
    <source>
        <dbReference type="Pfam" id="PF07727"/>
    </source>
</evidence>
<dbReference type="Pfam" id="PF07727">
    <property type="entry name" value="RVT_2"/>
    <property type="match status" value="1"/>
</dbReference>
<dbReference type="Pfam" id="PF25597">
    <property type="entry name" value="SH3_retrovirus"/>
    <property type="match status" value="1"/>
</dbReference>
<protein>
    <submittedName>
        <fullName evidence="3">Retrovirus-related Pol polyprotein from transposon TNT 1-94</fullName>
    </submittedName>
</protein>
<reference evidence="3 4" key="1">
    <citation type="journal article" date="2018" name="PLoS Genet.">
        <title>Population sequencing reveals clonal diversity and ancestral inbreeding in the grapevine cultivar Chardonnay.</title>
        <authorList>
            <person name="Roach M.J."/>
            <person name="Johnson D.L."/>
            <person name="Bohlmann J."/>
            <person name="van Vuuren H.J."/>
            <person name="Jones S.J."/>
            <person name="Pretorius I.S."/>
            <person name="Schmidt S.A."/>
            <person name="Borneman A.R."/>
        </authorList>
    </citation>
    <scope>NUCLEOTIDE SEQUENCE [LARGE SCALE GENOMIC DNA]</scope>
    <source>
        <strain evidence="4">cv. Chardonnay</strain>
        <tissue evidence="3">Leaf</tissue>
    </source>
</reference>
<dbReference type="InterPro" id="IPR013103">
    <property type="entry name" value="RVT_2"/>
</dbReference>